<comment type="caution">
    <text evidence="6">The sequence shown here is derived from an EMBL/GenBank/DDBJ whole genome shotgun (WGS) entry which is preliminary data.</text>
</comment>
<feature type="domain" description="Aminotransferase class I/classII large" evidence="5">
    <location>
        <begin position="2"/>
        <end position="217"/>
    </location>
</feature>
<dbReference type="InterPro" id="IPR004839">
    <property type="entry name" value="Aminotransferase_I/II_large"/>
</dbReference>
<dbReference type="SUPFAM" id="SSF53383">
    <property type="entry name" value="PLP-dependent transferases"/>
    <property type="match status" value="1"/>
</dbReference>
<dbReference type="Gene3D" id="3.40.640.10">
    <property type="entry name" value="Type I PLP-dependent aspartate aminotransferase-like (Major domain)"/>
    <property type="match status" value="1"/>
</dbReference>
<name>X1L7K3_9ZZZZ</name>
<evidence type="ECO:0000256" key="3">
    <source>
        <dbReference type="ARBA" id="ARBA00022679"/>
    </source>
</evidence>
<evidence type="ECO:0000259" key="5">
    <source>
        <dbReference type="Pfam" id="PF00155"/>
    </source>
</evidence>
<dbReference type="PANTHER" id="PTHR42885">
    <property type="entry name" value="HISTIDINOL-PHOSPHATE AMINOTRANSFERASE-RELATED"/>
    <property type="match status" value="1"/>
</dbReference>
<keyword evidence="4" id="KW-0663">Pyridoxal phosphate</keyword>
<dbReference type="GO" id="GO:0030170">
    <property type="term" value="F:pyridoxal phosphate binding"/>
    <property type="evidence" value="ECO:0007669"/>
    <property type="project" value="InterPro"/>
</dbReference>
<dbReference type="Gene3D" id="3.90.1150.10">
    <property type="entry name" value="Aspartate Aminotransferase, domain 1"/>
    <property type="match status" value="1"/>
</dbReference>
<keyword evidence="3" id="KW-0808">Transferase</keyword>
<dbReference type="GO" id="GO:0008483">
    <property type="term" value="F:transaminase activity"/>
    <property type="evidence" value="ECO:0007669"/>
    <property type="project" value="UniProtKB-KW"/>
</dbReference>
<evidence type="ECO:0000256" key="2">
    <source>
        <dbReference type="ARBA" id="ARBA00022576"/>
    </source>
</evidence>
<dbReference type="CDD" id="cd00609">
    <property type="entry name" value="AAT_like"/>
    <property type="match status" value="1"/>
</dbReference>
<dbReference type="AlphaFoldDB" id="X1L7K3"/>
<evidence type="ECO:0000313" key="6">
    <source>
        <dbReference type="EMBL" id="GAI01866.1"/>
    </source>
</evidence>
<dbReference type="InterPro" id="IPR015421">
    <property type="entry name" value="PyrdxlP-dep_Trfase_major"/>
</dbReference>
<feature type="non-terminal residue" evidence="6">
    <location>
        <position position="1"/>
    </location>
</feature>
<keyword evidence="2" id="KW-0032">Aminotransferase</keyword>
<comment type="cofactor">
    <cofactor evidence="1">
        <name>pyridoxal 5'-phosphate</name>
        <dbReference type="ChEBI" id="CHEBI:597326"/>
    </cofactor>
</comment>
<evidence type="ECO:0000256" key="4">
    <source>
        <dbReference type="ARBA" id="ARBA00022898"/>
    </source>
</evidence>
<gene>
    <name evidence="6" type="ORF">S06H3_02552</name>
</gene>
<dbReference type="PANTHER" id="PTHR42885:SF2">
    <property type="entry name" value="HISTIDINOL-PHOSPHATE AMINOTRANSFERASE"/>
    <property type="match status" value="1"/>
</dbReference>
<dbReference type="EMBL" id="BARV01000759">
    <property type="protein sequence ID" value="GAI01866.1"/>
    <property type="molecule type" value="Genomic_DNA"/>
</dbReference>
<accession>X1L7K3</accession>
<organism evidence="6">
    <name type="scientific">marine sediment metagenome</name>
    <dbReference type="NCBI Taxonomy" id="412755"/>
    <lineage>
        <taxon>unclassified sequences</taxon>
        <taxon>metagenomes</taxon>
        <taxon>ecological metagenomes</taxon>
    </lineage>
</organism>
<sequence>DENFAVNVSAVKRVISEKTKIIVLANPNNPTGTPTPQRDILELVDTGVPVLADEAYVEFSSETVTRLVSQYKNLMVLRTFSKWAGLAGLRIGYGIFPPKIAEYLLRIKLPFTINVAAVVAVRESLADLDYLLDRVRAIVAERERLFGELNKLKWLKPFPSQANFIFCHVLKGKASEIQQELQNKGILVRYFDLPLLRNSIRITAGKPEHTDALIKALRELGEEIDG</sequence>
<reference evidence="6" key="1">
    <citation type="journal article" date="2014" name="Front. Microbiol.">
        <title>High frequency of phylogenetically diverse reductive dehalogenase-homologous genes in deep subseafloor sedimentary metagenomes.</title>
        <authorList>
            <person name="Kawai M."/>
            <person name="Futagami T."/>
            <person name="Toyoda A."/>
            <person name="Takaki Y."/>
            <person name="Nishi S."/>
            <person name="Hori S."/>
            <person name="Arai W."/>
            <person name="Tsubouchi T."/>
            <person name="Morono Y."/>
            <person name="Uchiyama I."/>
            <person name="Ito T."/>
            <person name="Fujiyama A."/>
            <person name="Inagaki F."/>
            <person name="Takami H."/>
        </authorList>
    </citation>
    <scope>NUCLEOTIDE SEQUENCE</scope>
    <source>
        <strain evidence="6">Expedition CK06-06</strain>
    </source>
</reference>
<proteinExistence type="predicted"/>
<dbReference type="InterPro" id="IPR015424">
    <property type="entry name" value="PyrdxlP-dep_Trfase"/>
</dbReference>
<dbReference type="InterPro" id="IPR015422">
    <property type="entry name" value="PyrdxlP-dep_Trfase_small"/>
</dbReference>
<dbReference type="Pfam" id="PF00155">
    <property type="entry name" value="Aminotran_1_2"/>
    <property type="match status" value="1"/>
</dbReference>
<protein>
    <recommendedName>
        <fullName evidence="5">Aminotransferase class I/classII large domain-containing protein</fullName>
    </recommendedName>
</protein>
<evidence type="ECO:0000256" key="1">
    <source>
        <dbReference type="ARBA" id="ARBA00001933"/>
    </source>
</evidence>